<dbReference type="RefSeq" id="WP_146434719.1">
    <property type="nucleotide sequence ID" value="NZ_SJPF01000004.1"/>
</dbReference>
<proteinExistence type="predicted"/>
<keyword evidence="3" id="KW-1185">Reference proteome</keyword>
<feature type="chain" id="PRO_5022875730" evidence="1">
    <location>
        <begin position="24"/>
        <end position="135"/>
    </location>
</feature>
<accession>A0A5C5V290</accession>
<evidence type="ECO:0000313" key="3">
    <source>
        <dbReference type="Proteomes" id="UP000318878"/>
    </source>
</evidence>
<reference evidence="2 3" key="1">
    <citation type="submission" date="2019-02" db="EMBL/GenBank/DDBJ databases">
        <title>Deep-cultivation of Planctomycetes and their phenomic and genomic characterization uncovers novel biology.</title>
        <authorList>
            <person name="Wiegand S."/>
            <person name="Jogler M."/>
            <person name="Boedeker C."/>
            <person name="Pinto D."/>
            <person name="Vollmers J."/>
            <person name="Rivas-Marin E."/>
            <person name="Kohn T."/>
            <person name="Peeters S.H."/>
            <person name="Heuer A."/>
            <person name="Rast P."/>
            <person name="Oberbeckmann S."/>
            <person name="Bunk B."/>
            <person name="Jeske O."/>
            <person name="Meyerdierks A."/>
            <person name="Storesund J.E."/>
            <person name="Kallscheuer N."/>
            <person name="Luecker S."/>
            <person name="Lage O.M."/>
            <person name="Pohl T."/>
            <person name="Merkel B.J."/>
            <person name="Hornburger P."/>
            <person name="Mueller R.-W."/>
            <person name="Bruemmer F."/>
            <person name="Labrenz M."/>
            <person name="Spormann A.M."/>
            <person name="Op Den Camp H."/>
            <person name="Overmann J."/>
            <person name="Amann R."/>
            <person name="Jetten M.S.M."/>
            <person name="Mascher T."/>
            <person name="Medema M.H."/>
            <person name="Devos D.P."/>
            <person name="Kaster A.-K."/>
            <person name="Ovreas L."/>
            <person name="Rohde M."/>
            <person name="Galperin M.Y."/>
            <person name="Jogler C."/>
        </authorList>
    </citation>
    <scope>NUCLEOTIDE SEQUENCE [LARGE SCALE GENOMIC DNA]</scope>
    <source>
        <strain evidence="2 3">Enr8</strain>
    </source>
</reference>
<evidence type="ECO:0000256" key="1">
    <source>
        <dbReference type="SAM" id="SignalP"/>
    </source>
</evidence>
<dbReference type="EMBL" id="SJPF01000004">
    <property type="protein sequence ID" value="TWT32059.1"/>
    <property type="molecule type" value="Genomic_DNA"/>
</dbReference>
<dbReference type="Proteomes" id="UP000318878">
    <property type="component" value="Unassembled WGS sequence"/>
</dbReference>
<dbReference type="AlphaFoldDB" id="A0A5C5V290"/>
<evidence type="ECO:0000313" key="2">
    <source>
        <dbReference type="EMBL" id="TWT32059.1"/>
    </source>
</evidence>
<keyword evidence="1" id="KW-0732">Signal</keyword>
<comment type="caution">
    <text evidence="2">The sequence shown here is derived from an EMBL/GenBank/DDBJ whole genome shotgun (WGS) entry which is preliminary data.</text>
</comment>
<sequence precursor="true">MKTLICLVAVTLTSFALVSSASAAEPNGNVDNATLASMGLSGLEVMSDEEGKSVRGTFAIAFGSGTSNFLRSTQTTGYAAGDFGRGVDFAAGGNTSQTGFTYNQTVTGPLNIPVFSNTISLGTYATGSSWAFAGR</sequence>
<protein>
    <submittedName>
        <fullName evidence="2">Uncharacterized protein</fullName>
    </submittedName>
</protein>
<organism evidence="2 3">
    <name type="scientific">Blastopirellula retiformator</name>
    <dbReference type="NCBI Taxonomy" id="2527970"/>
    <lineage>
        <taxon>Bacteria</taxon>
        <taxon>Pseudomonadati</taxon>
        <taxon>Planctomycetota</taxon>
        <taxon>Planctomycetia</taxon>
        <taxon>Pirellulales</taxon>
        <taxon>Pirellulaceae</taxon>
        <taxon>Blastopirellula</taxon>
    </lineage>
</organism>
<name>A0A5C5V290_9BACT</name>
<feature type="signal peptide" evidence="1">
    <location>
        <begin position="1"/>
        <end position="23"/>
    </location>
</feature>
<dbReference type="OrthoDB" id="274796at2"/>
<gene>
    <name evidence="2" type="ORF">Enr8_39850</name>
</gene>